<dbReference type="RefSeq" id="XP_006959161.1">
    <property type="nucleotide sequence ID" value="XM_006959099.1"/>
</dbReference>
<keyword evidence="2" id="KW-0812">Transmembrane</keyword>
<keyword evidence="4" id="KW-1185">Reference proteome</keyword>
<evidence type="ECO:0000256" key="1">
    <source>
        <dbReference type="SAM" id="MobiDB-lite"/>
    </source>
</evidence>
<proteinExistence type="predicted"/>
<name>I4YAB0_WALMC</name>
<reference evidence="3 4" key="1">
    <citation type="journal article" date="2012" name="Fungal Genet. Biol.">
        <title>The genome of the xerotolerant mold Wallemia sebi reveals adaptations to osmotic stress and suggests cryptic sexual reproduction.</title>
        <authorList>
            <person name="Padamsee M."/>
            <person name="Kumar T.K.A."/>
            <person name="Riley R."/>
            <person name="Binder M."/>
            <person name="Boyd A."/>
            <person name="Calvo A.M."/>
            <person name="Furukawa K."/>
            <person name="Hesse C."/>
            <person name="Hohmann S."/>
            <person name="James T.Y."/>
            <person name="LaButti K."/>
            <person name="Lapidus A."/>
            <person name="Lindquist E."/>
            <person name="Lucas S."/>
            <person name="Miller K."/>
            <person name="Shantappa S."/>
            <person name="Grigoriev I.V."/>
            <person name="Hibbett D.S."/>
            <person name="McLaughlin D.J."/>
            <person name="Spatafora J.W."/>
            <person name="Aime M.C."/>
        </authorList>
    </citation>
    <scope>NUCLEOTIDE SEQUENCE [LARGE SCALE GENOMIC DNA]</scope>
    <source>
        <strain evidence="4">ATCC MYA-4683 / CBS 633.66</strain>
    </source>
</reference>
<dbReference type="Proteomes" id="UP000005242">
    <property type="component" value="Unassembled WGS sequence"/>
</dbReference>
<dbReference type="GeneID" id="18471621"/>
<evidence type="ECO:0000256" key="2">
    <source>
        <dbReference type="SAM" id="Phobius"/>
    </source>
</evidence>
<sequence>MVQDKVAKRSLDKSTESDKRSKEGKEDKSVLAILIVGMCKTLLVITMVPFFAITIGVSAYVVLKVVMTVLSDGLEHVK</sequence>
<keyword evidence="2" id="KW-1133">Transmembrane helix</keyword>
<feature type="transmembrane region" description="Helical" evidence="2">
    <location>
        <begin position="30"/>
        <end position="63"/>
    </location>
</feature>
<keyword evidence="2" id="KW-0472">Membrane</keyword>
<protein>
    <submittedName>
        <fullName evidence="3">Uncharacterized protein</fullName>
    </submittedName>
</protein>
<dbReference type="HOGENOM" id="CLU_2623881_0_0_1"/>
<accession>I4YAB0</accession>
<dbReference type="InParanoid" id="I4YAB0"/>
<dbReference type="KEGG" id="wse:WALSEDRAFT_33099"/>
<dbReference type="AlphaFoldDB" id="I4YAB0"/>
<gene>
    <name evidence="3" type="ORF">WALSEDRAFT_33099</name>
</gene>
<organism evidence="3 4">
    <name type="scientific">Wallemia mellicola (strain ATCC MYA-4683 / CBS 633.66)</name>
    <name type="common">Wallemia sebi (CBS 633.66)</name>
    <dbReference type="NCBI Taxonomy" id="671144"/>
    <lineage>
        <taxon>Eukaryota</taxon>
        <taxon>Fungi</taxon>
        <taxon>Dikarya</taxon>
        <taxon>Basidiomycota</taxon>
        <taxon>Wallemiomycotina</taxon>
        <taxon>Wallemiomycetes</taxon>
        <taxon>Wallemiales</taxon>
        <taxon>Wallemiaceae</taxon>
        <taxon>Wallemia</taxon>
    </lineage>
</organism>
<feature type="region of interest" description="Disordered" evidence="1">
    <location>
        <begin position="1"/>
        <end position="26"/>
    </location>
</feature>
<dbReference type="EMBL" id="JH668236">
    <property type="protein sequence ID" value="EIM20902.1"/>
    <property type="molecule type" value="Genomic_DNA"/>
</dbReference>
<evidence type="ECO:0000313" key="3">
    <source>
        <dbReference type="EMBL" id="EIM20902.1"/>
    </source>
</evidence>
<evidence type="ECO:0000313" key="4">
    <source>
        <dbReference type="Proteomes" id="UP000005242"/>
    </source>
</evidence>